<evidence type="ECO:0008006" key="5">
    <source>
        <dbReference type="Google" id="ProtNLM"/>
    </source>
</evidence>
<sequence>MGSPALKIDDLDEPTEAKSHRDLNNSSYQELLHVLTVDDSLVDWKVIERLLKISCKVTTVDGGTRTLKYLGLDGEKNSTAGFNDFKVNLIITDY</sequence>
<dbReference type="InterPro" id="IPR045279">
    <property type="entry name" value="ARR-like"/>
</dbReference>
<organism evidence="3 4">
    <name type="scientific">Stephania yunnanensis</name>
    <dbReference type="NCBI Taxonomy" id="152371"/>
    <lineage>
        <taxon>Eukaryota</taxon>
        <taxon>Viridiplantae</taxon>
        <taxon>Streptophyta</taxon>
        <taxon>Embryophyta</taxon>
        <taxon>Tracheophyta</taxon>
        <taxon>Spermatophyta</taxon>
        <taxon>Magnoliopsida</taxon>
        <taxon>Ranunculales</taxon>
        <taxon>Menispermaceae</taxon>
        <taxon>Menispermoideae</taxon>
        <taxon>Cissampelideae</taxon>
        <taxon>Stephania</taxon>
    </lineage>
</organism>
<feature type="region of interest" description="Disordered" evidence="2">
    <location>
        <begin position="1"/>
        <end position="22"/>
    </location>
</feature>
<accession>A0AAP0KYM3</accession>
<evidence type="ECO:0000313" key="4">
    <source>
        <dbReference type="Proteomes" id="UP001420932"/>
    </source>
</evidence>
<evidence type="ECO:0000256" key="2">
    <source>
        <dbReference type="SAM" id="MobiDB-lite"/>
    </source>
</evidence>
<evidence type="ECO:0000256" key="1">
    <source>
        <dbReference type="ARBA" id="ARBA00023012"/>
    </source>
</evidence>
<protein>
    <recommendedName>
        <fullName evidence="5">Response regulatory domain-containing protein</fullName>
    </recommendedName>
</protein>
<gene>
    <name evidence="3" type="ORF">Syun_006966</name>
</gene>
<keyword evidence="4" id="KW-1185">Reference proteome</keyword>
<dbReference type="PANTHER" id="PTHR43874:SF62">
    <property type="entry name" value="TWO-COMPONENT RESPONSE REGULATOR ARR6"/>
    <property type="match status" value="1"/>
</dbReference>
<comment type="caution">
    <text evidence="3">The sequence shown here is derived from an EMBL/GenBank/DDBJ whole genome shotgun (WGS) entry which is preliminary data.</text>
</comment>
<dbReference type="PANTHER" id="PTHR43874">
    <property type="entry name" value="TWO-COMPONENT RESPONSE REGULATOR"/>
    <property type="match status" value="1"/>
</dbReference>
<name>A0AAP0KYM3_9MAGN</name>
<dbReference type="Gene3D" id="3.40.50.2300">
    <property type="match status" value="1"/>
</dbReference>
<dbReference type="Proteomes" id="UP001420932">
    <property type="component" value="Unassembled WGS sequence"/>
</dbReference>
<proteinExistence type="predicted"/>
<dbReference type="GO" id="GO:0009736">
    <property type="term" value="P:cytokinin-activated signaling pathway"/>
    <property type="evidence" value="ECO:0007669"/>
    <property type="project" value="InterPro"/>
</dbReference>
<keyword evidence="1" id="KW-0902">Two-component regulatory system</keyword>
<evidence type="ECO:0000313" key="3">
    <source>
        <dbReference type="EMBL" id="KAK9160625.1"/>
    </source>
</evidence>
<reference evidence="3 4" key="1">
    <citation type="submission" date="2024-01" db="EMBL/GenBank/DDBJ databases">
        <title>Genome assemblies of Stephania.</title>
        <authorList>
            <person name="Yang L."/>
        </authorList>
    </citation>
    <scope>NUCLEOTIDE SEQUENCE [LARGE SCALE GENOMIC DNA]</scope>
    <source>
        <strain evidence="3">YNDBR</strain>
        <tissue evidence="3">Leaf</tissue>
    </source>
</reference>
<dbReference type="GO" id="GO:0000160">
    <property type="term" value="P:phosphorelay signal transduction system"/>
    <property type="evidence" value="ECO:0007669"/>
    <property type="project" value="UniProtKB-KW"/>
</dbReference>
<dbReference type="AlphaFoldDB" id="A0AAP0KYM3"/>
<dbReference type="EMBL" id="JBBNAF010000003">
    <property type="protein sequence ID" value="KAK9160625.1"/>
    <property type="molecule type" value="Genomic_DNA"/>
</dbReference>